<feature type="domain" description="DUF4179" evidence="1">
    <location>
        <begin position="29"/>
        <end position="117"/>
    </location>
</feature>
<sequence>MNSKMYEEAVIKGIERANQEMKKNKGGIKSKKVVPIVASLCLVGGVGLNQPPIINALKEIGESFNEFSGYLFGGTTEKFQKVATEIGESMTDKDLVITVEEVVLDDNLLLMALTVESEFLKGYEGLNENDFFNLDYRLRVNHRIPEAMNAFRVRKIDEKTGAIIIEADLSTINLKDEVMIELGVNRIARGYNFIEGKWDFKFKVAKLEGTEEFHPNVKTAYEDTSISLNRLMKSSLATTFELEVKGQTVNEVRYQLDQLVVRGSNGYIYEPTFISENFDEKSKEYSGRLRVDSDMDGLEWLELYPREEIARHVQVDGWTYEIYQTPNKPIFSDEYEKVTRLPNEQELAAGYGLDDVTYYINGQLPTEFKPLTEYISDEVWVNSTEKVTIENVELQNDEVVVTVKIPSTYSERNLARLVLFDETMNDYAAREGQLIVAPKDESQGIYQIKLDAIDTNKMYTIALPLMPETNEEVAPWCLRVPLK</sequence>
<dbReference type="Gene3D" id="2.60.40.1630">
    <property type="entry name" value="bacillus anthracis domain"/>
    <property type="match status" value="1"/>
</dbReference>
<protein>
    <recommendedName>
        <fullName evidence="1">DUF4179 domain-containing protein</fullName>
    </recommendedName>
</protein>
<keyword evidence="3" id="KW-1185">Reference proteome</keyword>
<reference evidence="2" key="1">
    <citation type="journal article" date="2024" name="Int. J. Syst. Evol. Microbiol.">
        <title>Turicibacter faecis sp. nov., isolated from faeces of heart failure mouse model.</title>
        <authorList>
            <person name="Imamura Y."/>
            <person name="Motooka D."/>
            <person name="Nakajima Y."/>
            <person name="Ito S."/>
            <person name="Kitakaze M."/>
            <person name="Iida T."/>
            <person name="Nakamura S."/>
        </authorList>
    </citation>
    <scope>NUCLEOTIDE SEQUENCE</scope>
    <source>
        <strain evidence="2">TC023</strain>
    </source>
</reference>
<proteinExistence type="predicted"/>
<accession>A0ABM8IRG0</accession>
<dbReference type="Proteomes" id="UP001432099">
    <property type="component" value="Chromosome"/>
</dbReference>
<dbReference type="Pfam" id="PF13786">
    <property type="entry name" value="DUF4179"/>
    <property type="match status" value="1"/>
</dbReference>
<dbReference type="InterPro" id="IPR025436">
    <property type="entry name" value="DUF4179"/>
</dbReference>
<organism evidence="2 3">
    <name type="scientific">Turicibacter faecis</name>
    <dbReference type="NCBI Taxonomy" id="2963365"/>
    <lineage>
        <taxon>Bacteria</taxon>
        <taxon>Bacillati</taxon>
        <taxon>Bacillota</taxon>
        <taxon>Erysipelotrichia</taxon>
        <taxon>Erysipelotrichales</taxon>
        <taxon>Turicibacteraceae</taxon>
        <taxon>Turicibacter</taxon>
    </lineage>
</organism>
<dbReference type="EMBL" id="AP028127">
    <property type="protein sequence ID" value="BEH92031.1"/>
    <property type="molecule type" value="Genomic_DNA"/>
</dbReference>
<dbReference type="RefSeq" id="WP_338506530.1">
    <property type="nucleotide sequence ID" value="NZ_AP028127.1"/>
</dbReference>
<name>A0ABM8IRG0_9FIRM</name>
<evidence type="ECO:0000313" key="3">
    <source>
        <dbReference type="Proteomes" id="UP001432099"/>
    </source>
</evidence>
<gene>
    <name evidence="2" type="ORF">T23_21330</name>
</gene>
<evidence type="ECO:0000313" key="2">
    <source>
        <dbReference type="EMBL" id="BEH92031.1"/>
    </source>
</evidence>
<evidence type="ECO:0000259" key="1">
    <source>
        <dbReference type="Pfam" id="PF13786"/>
    </source>
</evidence>